<feature type="transmembrane region" description="Helical" evidence="1">
    <location>
        <begin position="90"/>
        <end position="111"/>
    </location>
</feature>
<reference evidence="2 3" key="1">
    <citation type="journal article" date="2019" name="Int. J. Syst. Evol. Microbiol.">
        <title>The Global Catalogue of Microorganisms (GCM) 10K type strain sequencing project: providing services to taxonomists for standard genome sequencing and annotation.</title>
        <authorList>
            <consortium name="The Broad Institute Genomics Platform"/>
            <consortium name="The Broad Institute Genome Sequencing Center for Infectious Disease"/>
            <person name="Wu L."/>
            <person name="Ma J."/>
        </authorList>
    </citation>
    <scope>NUCLEOTIDE SEQUENCE [LARGE SCALE GENOMIC DNA]</scope>
    <source>
        <strain evidence="2 3">JCM 13002</strain>
    </source>
</reference>
<organism evidence="2 3">
    <name type="scientific">Kitasatospora arboriphila</name>
    <dbReference type="NCBI Taxonomy" id="258052"/>
    <lineage>
        <taxon>Bacteria</taxon>
        <taxon>Bacillati</taxon>
        <taxon>Actinomycetota</taxon>
        <taxon>Actinomycetes</taxon>
        <taxon>Kitasatosporales</taxon>
        <taxon>Streptomycetaceae</taxon>
        <taxon>Kitasatospora</taxon>
    </lineage>
</organism>
<dbReference type="RefSeq" id="WP_344625188.1">
    <property type="nucleotide sequence ID" value="NZ_BAAALD010000040.1"/>
</dbReference>
<name>A0ABN1TMH7_9ACTN</name>
<accession>A0ABN1TMH7</accession>
<gene>
    <name evidence="2" type="ORF">GCM10009663_41910</name>
</gene>
<keyword evidence="1" id="KW-1133">Transmembrane helix</keyword>
<evidence type="ECO:0000313" key="3">
    <source>
        <dbReference type="Proteomes" id="UP001499987"/>
    </source>
</evidence>
<comment type="caution">
    <text evidence="2">The sequence shown here is derived from an EMBL/GenBank/DDBJ whole genome shotgun (WGS) entry which is preliminary data.</text>
</comment>
<feature type="transmembrane region" description="Helical" evidence="1">
    <location>
        <begin position="131"/>
        <end position="153"/>
    </location>
</feature>
<dbReference type="Proteomes" id="UP001499987">
    <property type="component" value="Unassembled WGS sequence"/>
</dbReference>
<dbReference type="EMBL" id="BAAALD010000040">
    <property type="protein sequence ID" value="GAA1094000.1"/>
    <property type="molecule type" value="Genomic_DNA"/>
</dbReference>
<keyword evidence="1" id="KW-0812">Transmembrane</keyword>
<feature type="transmembrane region" description="Helical" evidence="1">
    <location>
        <begin position="21"/>
        <end position="41"/>
    </location>
</feature>
<evidence type="ECO:0000256" key="1">
    <source>
        <dbReference type="SAM" id="Phobius"/>
    </source>
</evidence>
<proteinExistence type="predicted"/>
<keyword evidence="3" id="KW-1185">Reference proteome</keyword>
<sequence length="285" mass="30213">MSGHYGPGVGRAGGGGCGCAVLLLFPGWFVAGYLLALPAVLPWVMAASSTPQPPLQASQRAVLWAISVFTALLLGWMAGGRGRPRPVALLVRAALIGAAAAGAALAAPAVVRAGLAGRSLGDPATQAAGEHVLAATLGTAASAVATAVCYYVVRWWGRRSAAPAAPARPVHIPVRPRTTVRRPAPGEVWLAEIPLREDRSQALRHYCVVLESHASHASVLQITSQSKDHRDDFVKMPNDGWDLVSGKDHWLELRRRDVPYRQFLKNTPQGLCPSDTWQEIVRAGA</sequence>
<keyword evidence="1" id="KW-0472">Membrane</keyword>
<protein>
    <submittedName>
        <fullName evidence="2">Uncharacterized protein</fullName>
    </submittedName>
</protein>
<evidence type="ECO:0000313" key="2">
    <source>
        <dbReference type="EMBL" id="GAA1094000.1"/>
    </source>
</evidence>
<feature type="transmembrane region" description="Helical" evidence="1">
    <location>
        <begin position="61"/>
        <end position="78"/>
    </location>
</feature>